<dbReference type="EMBL" id="LT607751">
    <property type="protein sequence ID" value="SCG78596.1"/>
    <property type="molecule type" value="Genomic_DNA"/>
</dbReference>
<organism evidence="2 3">
    <name type="scientific">Micromonospora siamensis</name>
    <dbReference type="NCBI Taxonomy" id="299152"/>
    <lineage>
        <taxon>Bacteria</taxon>
        <taxon>Bacillati</taxon>
        <taxon>Actinomycetota</taxon>
        <taxon>Actinomycetes</taxon>
        <taxon>Micromonosporales</taxon>
        <taxon>Micromonosporaceae</taxon>
        <taxon>Micromonospora</taxon>
    </lineage>
</organism>
<evidence type="ECO:0000313" key="3">
    <source>
        <dbReference type="Proteomes" id="UP000198210"/>
    </source>
</evidence>
<gene>
    <name evidence="2" type="ORF">GA0074704_5692</name>
</gene>
<keyword evidence="3" id="KW-1185">Reference proteome</keyword>
<feature type="compositionally biased region" description="Low complexity" evidence="1">
    <location>
        <begin position="39"/>
        <end position="53"/>
    </location>
</feature>
<name>A0A1C5K820_9ACTN</name>
<dbReference type="Gene3D" id="2.50.20.20">
    <property type="match status" value="1"/>
</dbReference>
<evidence type="ECO:0000256" key="1">
    <source>
        <dbReference type="SAM" id="MobiDB-lite"/>
    </source>
</evidence>
<dbReference type="PROSITE" id="PS51257">
    <property type="entry name" value="PROKAR_LIPOPROTEIN"/>
    <property type="match status" value="1"/>
</dbReference>
<dbReference type="Proteomes" id="UP000198210">
    <property type="component" value="Chromosome I"/>
</dbReference>
<proteinExistence type="predicted"/>
<evidence type="ECO:0000313" key="2">
    <source>
        <dbReference type="EMBL" id="SCG78596.1"/>
    </source>
</evidence>
<protein>
    <recommendedName>
        <fullName evidence="4">Lipoprotein LprG</fullName>
    </recommendedName>
</protein>
<evidence type="ECO:0008006" key="4">
    <source>
        <dbReference type="Google" id="ProtNLM"/>
    </source>
</evidence>
<dbReference type="RefSeq" id="WP_088973302.1">
    <property type="nucleotide sequence ID" value="NZ_JBHLYF010000033.1"/>
</dbReference>
<accession>A0A1C5K820</accession>
<sequence length="275" mass="28680">MTYRTGAAGPLRRIVTTATAVLTVTALLAGCGTGDRSSDATGSSAPTPSPSADPKAELLAAVPDGQEPRFRYTEQNGPDKLSGVVDPAAKAQELTVTETDPDFAMVLNLRVIDDRTWMRVKLTGVDGLHEMMKLPKRWMTLDPAKMKDSEPLAYEGSDPGNTGVFLEHASAVRKKGTGTYTGFLDLTGGPEVTEALKSLDLVASGAAAKKVPFTAVVGADGNLASLSMTVPAAGKRKARKVVVRYFDFGSAPKLTAPAGDQVQAAPASAYELLGG</sequence>
<dbReference type="AlphaFoldDB" id="A0A1C5K820"/>
<feature type="region of interest" description="Disordered" evidence="1">
    <location>
        <begin position="33"/>
        <end position="54"/>
    </location>
</feature>
<reference evidence="2 3" key="1">
    <citation type="submission" date="2016-06" db="EMBL/GenBank/DDBJ databases">
        <authorList>
            <person name="Kjaerup R.B."/>
            <person name="Dalgaard T.S."/>
            <person name="Juul-Madsen H.R."/>
        </authorList>
    </citation>
    <scope>NUCLEOTIDE SEQUENCE [LARGE SCALE GENOMIC DNA]</scope>
    <source>
        <strain evidence="2 3">DSM 45097</strain>
    </source>
</reference>